<dbReference type="AlphaFoldDB" id="A0AA38LEE5"/>
<dbReference type="EMBL" id="JAHRHJ020000003">
    <property type="protein sequence ID" value="KAH9321918.1"/>
    <property type="molecule type" value="Genomic_DNA"/>
</dbReference>
<keyword evidence="3" id="KW-1185">Reference proteome</keyword>
<reference evidence="2 3" key="1">
    <citation type="journal article" date="2021" name="Nat. Plants">
        <title>The Taxus genome provides insights into paclitaxel biosynthesis.</title>
        <authorList>
            <person name="Xiong X."/>
            <person name="Gou J."/>
            <person name="Liao Q."/>
            <person name="Li Y."/>
            <person name="Zhou Q."/>
            <person name="Bi G."/>
            <person name="Li C."/>
            <person name="Du R."/>
            <person name="Wang X."/>
            <person name="Sun T."/>
            <person name="Guo L."/>
            <person name="Liang H."/>
            <person name="Lu P."/>
            <person name="Wu Y."/>
            <person name="Zhang Z."/>
            <person name="Ro D.K."/>
            <person name="Shang Y."/>
            <person name="Huang S."/>
            <person name="Yan J."/>
        </authorList>
    </citation>
    <scope>NUCLEOTIDE SEQUENCE [LARGE SCALE GENOMIC DNA]</scope>
    <source>
        <strain evidence="2">Ta-2019</strain>
    </source>
</reference>
<evidence type="ECO:0000313" key="2">
    <source>
        <dbReference type="EMBL" id="KAH9321918.1"/>
    </source>
</evidence>
<sequence length="94" mass="10969">MRDYDSETVRDKMRADILPLREKKKNKKNLGSKRGNRDSWMAKKYGESGKILEKDKRQASANGLKRKGEDYIPLQEDLQVRFESICCHPSILVK</sequence>
<feature type="compositionally biased region" description="Basic residues" evidence="1">
    <location>
        <begin position="22"/>
        <end position="31"/>
    </location>
</feature>
<evidence type="ECO:0000313" key="3">
    <source>
        <dbReference type="Proteomes" id="UP000824469"/>
    </source>
</evidence>
<comment type="caution">
    <text evidence="2">The sequence shown here is derived from an EMBL/GenBank/DDBJ whole genome shotgun (WGS) entry which is preliminary data.</text>
</comment>
<protein>
    <submittedName>
        <fullName evidence="2">Uncharacterized protein</fullName>
    </submittedName>
</protein>
<proteinExistence type="predicted"/>
<dbReference type="Proteomes" id="UP000824469">
    <property type="component" value="Unassembled WGS sequence"/>
</dbReference>
<accession>A0AA38LEE5</accession>
<name>A0AA38LEE5_TAXCH</name>
<feature type="region of interest" description="Disordered" evidence="1">
    <location>
        <begin position="15"/>
        <end position="42"/>
    </location>
</feature>
<feature type="non-terminal residue" evidence="2">
    <location>
        <position position="1"/>
    </location>
</feature>
<gene>
    <name evidence="2" type="ORF">KI387_016557</name>
</gene>
<evidence type="ECO:0000256" key="1">
    <source>
        <dbReference type="SAM" id="MobiDB-lite"/>
    </source>
</evidence>
<organism evidence="2 3">
    <name type="scientific">Taxus chinensis</name>
    <name type="common">Chinese yew</name>
    <name type="synonym">Taxus wallichiana var. chinensis</name>
    <dbReference type="NCBI Taxonomy" id="29808"/>
    <lineage>
        <taxon>Eukaryota</taxon>
        <taxon>Viridiplantae</taxon>
        <taxon>Streptophyta</taxon>
        <taxon>Embryophyta</taxon>
        <taxon>Tracheophyta</taxon>
        <taxon>Spermatophyta</taxon>
        <taxon>Pinopsida</taxon>
        <taxon>Pinidae</taxon>
        <taxon>Conifers II</taxon>
        <taxon>Cupressales</taxon>
        <taxon>Taxaceae</taxon>
        <taxon>Taxus</taxon>
    </lineage>
</organism>